<dbReference type="Proteomes" id="UP000324143">
    <property type="component" value="Unassembled WGS sequence"/>
</dbReference>
<proteinExistence type="predicted"/>
<dbReference type="InterPro" id="IPR050624">
    <property type="entry name" value="HTH-type_Tx_Regulator"/>
</dbReference>
<organism evidence="4 5">
    <name type="scientific">Candidatus Mcinerneyibacterium aminivorans</name>
    <dbReference type="NCBI Taxonomy" id="2703815"/>
    <lineage>
        <taxon>Bacteria</taxon>
        <taxon>Candidatus Macinerneyibacteriota</taxon>
        <taxon>Candidatus Mcinerneyibacteria</taxon>
        <taxon>Candidatus Mcinerneyibacteriales</taxon>
        <taxon>Candidatus Mcinerneyibacteriaceae</taxon>
        <taxon>Candidatus Mcinerneyibacterium</taxon>
    </lineage>
</organism>
<evidence type="ECO:0000256" key="2">
    <source>
        <dbReference type="PROSITE-ProRule" id="PRU00335"/>
    </source>
</evidence>
<dbReference type="Pfam" id="PF00440">
    <property type="entry name" value="TetR_N"/>
    <property type="match status" value="1"/>
</dbReference>
<dbReference type="InterPro" id="IPR001647">
    <property type="entry name" value="HTH_TetR"/>
</dbReference>
<reference evidence="4" key="1">
    <citation type="submission" date="2019-08" db="EMBL/GenBank/DDBJ databases">
        <title>Genomic characterization of a novel candidate phylum (ARYD3) from a high temperature, high salinity tertiary oil reservoir in north central Oklahoma, USA.</title>
        <authorList>
            <person name="Youssef N.H."/>
            <person name="Yadav A."/>
            <person name="Elshahed M.S."/>
        </authorList>
    </citation>
    <scope>NUCLEOTIDE SEQUENCE [LARGE SCALE GENOMIC DNA]</scope>
    <source>
        <strain evidence="4">ARYD3</strain>
    </source>
</reference>
<comment type="caution">
    <text evidence="4">The sequence shown here is derived from an EMBL/GenBank/DDBJ whole genome shotgun (WGS) entry which is preliminary data.</text>
</comment>
<dbReference type="SUPFAM" id="SSF46689">
    <property type="entry name" value="Homeodomain-like"/>
    <property type="match status" value="1"/>
</dbReference>
<protein>
    <submittedName>
        <fullName evidence="4">TetR/AcrR family transcriptional regulator</fullName>
    </submittedName>
</protein>
<dbReference type="PRINTS" id="PR00455">
    <property type="entry name" value="HTHTETR"/>
</dbReference>
<evidence type="ECO:0000259" key="3">
    <source>
        <dbReference type="PROSITE" id="PS50977"/>
    </source>
</evidence>
<dbReference type="GO" id="GO:0003677">
    <property type="term" value="F:DNA binding"/>
    <property type="evidence" value="ECO:0007669"/>
    <property type="project" value="UniProtKB-UniRule"/>
</dbReference>
<accession>A0A5D0MAH6</accession>
<keyword evidence="5" id="KW-1185">Reference proteome</keyword>
<dbReference type="InterPro" id="IPR009057">
    <property type="entry name" value="Homeodomain-like_sf"/>
</dbReference>
<evidence type="ECO:0000256" key="1">
    <source>
        <dbReference type="ARBA" id="ARBA00023125"/>
    </source>
</evidence>
<sequence>MKENKKNSTKESINNAAIKLFSHKGYDGVGMREIAEKADIAVSVLYYYYDNKEIMYNEIVYDYFKEILNGSKEFIEKNQNKNFKKSLIELLKLFNNLSEREKRILKIAIYEIQGFGKKNLLRKKLRKLFKEHEFIFFHLFESQNKNKKKSFAASRVLFTYITSKISDIILKDSFQIDTIKDDLDIILSY</sequence>
<feature type="DNA-binding region" description="H-T-H motif" evidence="2">
    <location>
        <begin position="30"/>
        <end position="49"/>
    </location>
</feature>
<dbReference type="PANTHER" id="PTHR43479">
    <property type="entry name" value="ACREF/ENVCD OPERON REPRESSOR-RELATED"/>
    <property type="match status" value="1"/>
</dbReference>
<evidence type="ECO:0000313" key="5">
    <source>
        <dbReference type="Proteomes" id="UP000324143"/>
    </source>
</evidence>
<keyword evidence="1 2" id="KW-0238">DNA-binding</keyword>
<gene>
    <name evidence="4" type="ORF">FXF47_07460</name>
</gene>
<evidence type="ECO:0000313" key="4">
    <source>
        <dbReference type="EMBL" id="TYB30784.1"/>
    </source>
</evidence>
<dbReference type="Gene3D" id="1.10.357.10">
    <property type="entry name" value="Tetracycline Repressor, domain 2"/>
    <property type="match status" value="1"/>
</dbReference>
<dbReference type="EMBL" id="VSIX01000076">
    <property type="protein sequence ID" value="TYB30784.1"/>
    <property type="molecule type" value="Genomic_DNA"/>
</dbReference>
<feature type="domain" description="HTH tetR-type" evidence="3">
    <location>
        <begin position="7"/>
        <end position="67"/>
    </location>
</feature>
<dbReference type="AlphaFoldDB" id="A0A5D0MAH6"/>
<name>A0A5D0MAH6_9BACT</name>
<dbReference type="PROSITE" id="PS50977">
    <property type="entry name" value="HTH_TETR_2"/>
    <property type="match status" value="1"/>
</dbReference>
<dbReference type="PANTHER" id="PTHR43479:SF11">
    <property type="entry name" value="ACREF_ENVCD OPERON REPRESSOR-RELATED"/>
    <property type="match status" value="1"/>
</dbReference>